<comment type="cofactor">
    <cofactor evidence="2 10">
        <name>Ca(2+)</name>
        <dbReference type="ChEBI" id="CHEBI:29108"/>
    </cofactor>
</comment>
<dbReference type="GO" id="GO:0045490">
    <property type="term" value="P:pectin catabolic process"/>
    <property type="evidence" value="ECO:0007669"/>
    <property type="project" value="TreeGrafter"/>
</dbReference>
<organism evidence="12 13">
    <name type="scientific">Colletotrichum noveboracense</name>
    <dbReference type="NCBI Taxonomy" id="2664923"/>
    <lineage>
        <taxon>Eukaryota</taxon>
        <taxon>Fungi</taxon>
        <taxon>Dikarya</taxon>
        <taxon>Ascomycota</taxon>
        <taxon>Pezizomycotina</taxon>
        <taxon>Sordariomycetes</taxon>
        <taxon>Hypocreomycetidae</taxon>
        <taxon>Glomerellales</taxon>
        <taxon>Glomerellaceae</taxon>
        <taxon>Colletotrichum</taxon>
        <taxon>Colletotrichum gloeosporioides species complex</taxon>
    </lineage>
</organism>
<protein>
    <recommendedName>
        <fullName evidence="10">Pectate lyase</fullName>
        <ecNumber evidence="10">4.2.2.2</ecNumber>
    </recommendedName>
</protein>
<evidence type="ECO:0000256" key="4">
    <source>
        <dbReference type="ARBA" id="ARBA00006463"/>
    </source>
</evidence>
<dbReference type="InterPro" id="IPR012334">
    <property type="entry name" value="Pectin_lyas_fold"/>
</dbReference>
<comment type="catalytic activity">
    <reaction evidence="1 10">
        <text>Eliminative cleavage of (1-&gt;4)-alpha-D-galacturonan to give oligosaccharides with 4-deoxy-alpha-D-galact-4-enuronosyl groups at their non-reducing ends.</text>
        <dbReference type="EC" id="4.2.2.2"/>
    </reaction>
</comment>
<keyword evidence="13" id="KW-1185">Reference proteome</keyword>
<feature type="compositionally biased region" description="Low complexity" evidence="11">
    <location>
        <begin position="18"/>
        <end position="27"/>
    </location>
</feature>
<keyword evidence="6 10" id="KW-0732">Signal</keyword>
<feature type="chain" id="PRO_5041019789" description="Pectate lyase" evidence="10">
    <location>
        <begin position="18"/>
        <end position="204"/>
    </location>
</feature>
<dbReference type="Proteomes" id="UP001152533">
    <property type="component" value="Unassembled WGS sequence"/>
</dbReference>
<comment type="subcellular location">
    <subcellularLocation>
        <location evidence="3 10">Secreted</location>
    </subcellularLocation>
</comment>
<evidence type="ECO:0000256" key="3">
    <source>
        <dbReference type="ARBA" id="ARBA00004613"/>
    </source>
</evidence>
<dbReference type="PANTHER" id="PTHR33407">
    <property type="entry name" value="PECTATE LYASE F-RELATED"/>
    <property type="match status" value="1"/>
</dbReference>
<dbReference type="GO" id="GO:0005576">
    <property type="term" value="C:extracellular region"/>
    <property type="evidence" value="ECO:0007669"/>
    <property type="project" value="UniProtKB-SubCell"/>
</dbReference>
<dbReference type="GO" id="GO:0030570">
    <property type="term" value="F:pectate lyase activity"/>
    <property type="evidence" value="ECO:0007669"/>
    <property type="project" value="UniProtKB-UniRule"/>
</dbReference>
<comment type="function">
    <text evidence="9 10">Pectinolytic enzyme consist of four classes of enzymes: pectin lyase, polygalacturonase, pectin methylesterase and rhamnogalacturonase. Among pectinolytic enzymes, pectin lyase is the most important in depolymerization of pectin, since it cleaves internal glycosidic bonds of highly methylated pectins. Favors pectate, the anion, over pectin, the methyl ester.</text>
</comment>
<comment type="caution">
    <text evidence="12">The sequence shown here is derived from an EMBL/GenBank/DDBJ whole genome shotgun (WGS) entry which is preliminary data.</text>
</comment>
<evidence type="ECO:0000313" key="12">
    <source>
        <dbReference type="EMBL" id="CAI0653859.1"/>
    </source>
</evidence>
<dbReference type="PANTHER" id="PTHR33407:SF9">
    <property type="entry name" value="PECTATE LYASE F-RELATED"/>
    <property type="match status" value="1"/>
</dbReference>
<sequence length="204" mass="20461">MSLRNILLLALAATALASPASKSGSPKGSKKAKHTASKTAPHVPISTGSAGSGSGSGGSNNGTTSGGGGLKTTFPTPKGSQNLAAVKTIAAGQSFDGGMQLWDRSPSTCKGQTEGGNKDAVFILEEGATISNVVIGPNNGEGIHCLGSCTINNVWFQDVCEDAITFKQTSGTSFVNGGGAQNAEDKVLQHNGGGTVAVKDFYCK</sequence>
<feature type="compositionally biased region" description="Gly residues" evidence="11">
    <location>
        <begin position="50"/>
        <end position="70"/>
    </location>
</feature>
<feature type="signal peptide" evidence="10">
    <location>
        <begin position="1"/>
        <end position="17"/>
    </location>
</feature>
<name>A0A9W4S5U8_9PEZI</name>
<evidence type="ECO:0000256" key="10">
    <source>
        <dbReference type="RuleBase" id="RU367009"/>
    </source>
</evidence>
<feature type="non-terminal residue" evidence="12">
    <location>
        <position position="204"/>
    </location>
</feature>
<evidence type="ECO:0000256" key="8">
    <source>
        <dbReference type="ARBA" id="ARBA00023239"/>
    </source>
</evidence>
<proteinExistence type="inferred from homology"/>
<evidence type="ECO:0000256" key="1">
    <source>
        <dbReference type="ARBA" id="ARBA00000695"/>
    </source>
</evidence>
<keyword evidence="5 10" id="KW-0964">Secreted</keyword>
<evidence type="ECO:0000256" key="5">
    <source>
        <dbReference type="ARBA" id="ARBA00022525"/>
    </source>
</evidence>
<dbReference type="AlphaFoldDB" id="A0A9W4S5U8"/>
<evidence type="ECO:0000256" key="11">
    <source>
        <dbReference type="SAM" id="MobiDB-lite"/>
    </source>
</evidence>
<dbReference type="Gene3D" id="2.160.20.10">
    <property type="entry name" value="Single-stranded right-handed beta-helix, Pectin lyase-like"/>
    <property type="match status" value="1"/>
</dbReference>
<comment type="similarity">
    <text evidence="4 10">Belongs to the polysaccharide lyase 3 family.</text>
</comment>
<dbReference type="EC" id="4.2.2.2" evidence="10"/>
<keyword evidence="7 10" id="KW-0106">Calcium</keyword>
<gene>
    <name evidence="12" type="ORF">CGXH109_LOCUS132065</name>
</gene>
<accession>A0A9W4S5U8</accession>
<dbReference type="Pfam" id="PF03211">
    <property type="entry name" value="Pectate_lyase"/>
    <property type="match status" value="1"/>
</dbReference>
<evidence type="ECO:0000256" key="2">
    <source>
        <dbReference type="ARBA" id="ARBA00001913"/>
    </source>
</evidence>
<evidence type="ECO:0000256" key="6">
    <source>
        <dbReference type="ARBA" id="ARBA00022729"/>
    </source>
</evidence>
<reference evidence="12" key="1">
    <citation type="submission" date="2022-08" db="EMBL/GenBank/DDBJ databases">
        <authorList>
            <person name="Giroux E."/>
            <person name="Giroux E."/>
        </authorList>
    </citation>
    <scope>NUCLEOTIDE SEQUENCE</scope>
    <source>
        <strain evidence="12">H1091258</strain>
    </source>
</reference>
<dbReference type="InterPro" id="IPR011050">
    <property type="entry name" value="Pectin_lyase_fold/virulence"/>
</dbReference>
<evidence type="ECO:0000313" key="13">
    <source>
        <dbReference type="Proteomes" id="UP001152533"/>
    </source>
</evidence>
<dbReference type="SUPFAM" id="SSF51126">
    <property type="entry name" value="Pectin lyase-like"/>
    <property type="match status" value="1"/>
</dbReference>
<feature type="region of interest" description="Disordered" evidence="11">
    <location>
        <begin position="18"/>
        <end position="77"/>
    </location>
</feature>
<keyword evidence="8 10" id="KW-0456">Lyase</keyword>
<evidence type="ECO:0000256" key="7">
    <source>
        <dbReference type="ARBA" id="ARBA00022837"/>
    </source>
</evidence>
<dbReference type="EMBL" id="CAMGZC010001848">
    <property type="protein sequence ID" value="CAI0653859.1"/>
    <property type="molecule type" value="Genomic_DNA"/>
</dbReference>
<dbReference type="InterPro" id="IPR004898">
    <property type="entry name" value="Pectate_lyase_PlyH/PlyE-like"/>
</dbReference>
<evidence type="ECO:0000256" key="9">
    <source>
        <dbReference type="ARBA" id="ARBA00025679"/>
    </source>
</evidence>